<reference evidence="2" key="1">
    <citation type="journal article" date="2024" name="Proc. Natl. Acad. Sci. U.S.A.">
        <title>Extraordinary preservation of gene collinearity over three hundred million years revealed in homosporous lycophytes.</title>
        <authorList>
            <person name="Li C."/>
            <person name="Wickell D."/>
            <person name="Kuo L.Y."/>
            <person name="Chen X."/>
            <person name="Nie B."/>
            <person name="Liao X."/>
            <person name="Peng D."/>
            <person name="Ji J."/>
            <person name="Jenkins J."/>
            <person name="Williams M."/>
            <person name="Shu S."/>
            <person name="Plott C."/>
            <person name="Barry K."/>
            <person name="Rajasekar S."/>
            <person name="Grimwood J."/>
            <person name="Han X."/>
            <person name="Sun S."/>
            <person name="Hou Z."/>
            <person name="He W."/>
            <person name="Dai G."/>
            <person name="Sun C."/>
            <person name="Schmutz J."/>
            <person name="Leebens-Mack J.H."/>
            <person name="Li F.W."/>
            <person name="Wang L."/>
        </authorList>
    </citation>
    <scope>NUCLEOTIDE SEQUENCE [LARGE SCALE GENOMIC DNA]</scope>
    <source>
        <strain evidence="2">cv. PW_Plant_1</strain>
    </source>
</reference>
<dbReference type="Proteomes" id="UP001162992">
    <property type="component" value="Chromosome 4"/>
</dbReference>
<name>A0ACC2DUH3_DIPCM</name>
<accession>A0ACC2DUH3</accession>
<evidence type="ECO:0000313" key="1">
    <source>
        <dbReference type="EMBL" id="KAJ7557941.1"/>
    </source>
</evidence>
<protein>
    <submittedName>
        <fullName evidence="1">Uncharacterized protein</fullName>
    </submittedName>
</protein>
<dbReference type="EMBL" id="CM055095">
    <property type="protein sequence ID" value="KAJ7557941.1"/>
    <property type="molecule type" value="Genomic_DNA"/>
</dbReference>
<evidence type="ECO:0000313" key="2">
    <source>
        <dbReference type="Proteomes" id="UP001162992"/>
    </source>
</evidence>
<keyword evidence="2" id="KW-1185">Reference proteome</keyword>
<sequence>MIRRTLTRMHSDHTFFRMRTRMCSDVRMRVFQDLASLRHNSPRQSPKNDPFQNRVPAPRPPKKKFAPPKKKSYFINAPRRRSPKKKKTQYHDRVPWRWFACPIDIKVWFFVNTPPN</sequence>
<gene>
    <name evidence="1" type="ORF">O6H91_04G016900</name>
</gene>
<comment type="caution">
    <text evidence="1">The sequence shown here is derived from an EMBL/GenBank/DDBJ whole genome shotgun (WGS) entry which is preliminary data.</text>
</comment>
<organism evidence="1 2">
    <name type="scientific">Diphasiastrum complanatum</name>
    <name type="common">Issler's clubmoss</name>
    <name type="synonym">Lycopodium complanatum</name>
    <dbReference type="NCBI Taxonomy" id="34168"/>
    <lineage>
        <taxon>Eukaryota</taxon>
        <taxon>Viridiplantae</taxon>
        <taxon>Streptophyta</taxon>
        <taxon>Embryophyta</taxon>
        <taxon>Tracheophyta</taxon>
        <taxon>Lycopodiopsida</taxon>
        <taxon>Lycopodiales</taxon>
        <taxon>Lycopodiaceae</taxon>
        <taxon>Lycopodioideae</taxon>
        <taxon>Diphasiastrum</taxon>
    </lineage>
</organism>
<proteinExistence type="predicted"/>